<evidence type="ECO:0000313" key="4">
    <source>
        <dbReference type="Proteomes" id="UP000319976"/>
    </source>
</evidence>
<feature type="domain" description="3-keto-alpha-glucoside-1,2-lyase/3-keto-2-hydroxy-glucal hydratase" evidence="2">
    <location>
        <begin position="36"/>
        <end position="228"/>
    </location>
</feature>
<protein>
    <recommendedName>
        <fullName evidence="2">3-keto-alpha-glucoside-1,2-lyase/3-keto-2-hydroxy-glucal hydratase domain-containing protein</fullName>
    </recommendedName>
</protein>
<dbReference type="InterPro" id="IPR010496">
    <property type="entry name" value="AL/BT2_dom"/>
</dbReference>
<evidence type="ECO:0000313" key="3">
    <source>
        <dbReference type="EMBL" id="QDT67037.1"/>
    </source>
</evidence>
<evidence type="ECO:0000259" key="2">
    <source>
        <dbReference type="Pfam" id="PF06439"/>
    </source>
</evidence>
<feature type="chain" id="PRO_5021909122" description="3-keto-alpha-glucoside-1,2-lyase/3-keto-2-hydroxy-glucal hydratase domain-containing protein" evidence="1">
    <location>
        <begin position="28"/>
        <end position="231"/>
    </location>
</feature>
<dbReference type="InterPro" id="IPR013320">
    <property type="entry name" value="ConA-like_dom_sf"/>
</dbReference>
<feature type="signal peptide" evidence="1">
    <location>
        <begin position="1"/>
        <end position="27"/>
    </location>
</feature>
<evidence type="ECO:0000256" key="1">
    <source>
        <dbReference type="SAM" id="SignalP"/>
    </source>
</evidence>
<dbReference type="SUPFAM" id="SSF49899">
    <property type="entry name" value="Concanavalin A-like lectins/glucanases"/>
    <property type="match status" value="1"/>
</dbReference>
<dbReference type="Pfam" id="PF06439">
    <property type="entry name" value="3keto-disac_hyd"/>
    <property type="match status" value="1"/>
</dbReference>
<sequence precursor="true">MNRYFLFAASLACSCTLLIHFSSPLQAEPFETILFKDDFSGSKLKKEWGSWKSESVVRDGVLVGITPTDADHPSVNTIKLPPVSDLEVSVSFKFAGSKRFNVMFRDLDYKGSHAGHICHVGVTANAIMLYDGKTGQFRKDIRDKRKAGIKLDAETREMLKTKMSTNKIALDPEEWHDLVIRIEGDMIKAWIDGEQVGELKSEGIAHSSKSNMNITTVDREVHYDNFAIKTR</sequence>
<dbReference type="RefSeq" id="WP_145266662.1">
    <property type="nucleotide sequence ID" value="NZ_CP036316.1"/>
</dbReference>
<dbReference type="OrthoDB" id="256709at2"/>
<keyword evidence="1" id="KW-0732">Signal</keyword>
<keyword evidence="4" id="KW-1185">Reference proteome</keyword>
<dbReference type="KEGG" id="chya:V22_43090"/>
<name>A0A517TF94_9PLAN</name>
<accession>A0A517TF94</accession>
<proteinExistence type="predicted"/>
<dbReference type="Proteomes" id="UP000319976">
    <property type="component" value="Chromosome"/>
</dbReference>
<dbReference type="PROSITE" id="PS51257">
    <property type="entry name" value="PROKAR_LIPOPROTEIN"/>
    <property type="match status" value="1"/>
</dbReference>
<organism evidence="3 4">
    <name type="scientific">Calycomorphotria hydatis</name>
    <dbReference type="NCBI Taxonomy" id="2528027"/>
    <lineage>
        <taxon>Bacteria</taxon>
        <taxon>Pseudomonadati</taxon>
        <taxon>Planctomycetota</taxon>
        <taxon>Planctomycetia</taxon>
        <taxon>Planctomycetales</taxon>
        <taxon>Planctomycetaceae</taxon>
        <taxon>Calycomorphotria</taxon>
    </lineage>
</organism>
<dbReference type="GO" id="GO:0016787">
    <property type="term" value="F:hydrolase activity"/>
    <property type="evidence" value="ECO:0007669"/>
    <property type="project" value="InterPro"/>
</dbReference>
<gene>
    <name evidence="3" type="ORF">V22_43090</name>
</gene>
<dbReference type="AlphaFoldDB" id="A0A517TF94"/>
<dbReference type="Gene3D" id="2.60.120.560">
    <property type="entry name" value="Exo-inulinase, domain 1"/>
    <property type="match status" value="1"/>
</dbReference>
<reference evidence="3 4" key="1">
    <citation type="submission" date="2019-02" db="EMBL/GenBank/DDBJ databases">
        <title>Deep-cultivation of Planctomycetes and their phenomic and genomic characterization uncovers novel biology.</title>
        <authorList>
            <person name="Wiegand S."/>
            <person name="Jogler M."/>
            <person name="Boedeker C."/>
            <person name="Pinto D."/>
            <person name="Vollmers J."/>
            <person name="Rivas-Marin E."/>
            <person name="Kohn T."/>
            <person name="Peeters S.H."/>
            <person name="Heuer A."/>
            <person name="Rast P."/>
            <person name="Oberbeckmann S."/>
            <person name="Bunk B."/>
            <person name="Jeske O."/>
            <person name="Meyerdierks A."/>
            <person name="Storesund J.E."/>
            <person name="Kallscheuer N."/>
            <person name="Luecker S."/>
            <person name="Lage O.M."/>
            <person name="Pohl T."/>
            <person name="Merkel B.J."/>
            <person name="Hornburger P."/>
            <person name="Mueller R.-W."/>
            <person name="Bruemmer F."/>
            <person name="Labrenz M."/>
            <person name="Spormann A.M."/>
            <person name="Op den Camp H."/>
            <person name="Overmann J."/>
            <person name="Amann R."/>
            <person name="Jetten M.S.M."/>
            <person name="Mascher T."/>
            <person name="Medema M.H."/>
            <person name="Devos D.P."/>
            <person name="Kaster A.-K."/>
            <person name="Ovreas L."/>
            <person name="Rohde M."/>
            <person name="Galperin M.Y."/>
            <person name="Jogler C."/>
        </authorList>
    </citation>
    <scope>NUCLEOTIDE SEQUENCE [LARGE SCALE GENOMIC DNA]</scope>
    <source>
        <strain evidence="3 4">V22</strain>
    </source>
</reference>
<dbReference type="EMBL" id="CP036316">
    <property type="protein sequence ID" value="QDT67037.1"/>
    <property type="molecule type" value="Genomic_DNA"/>
</dbReference>